<dbReference type="InterPro" id="IPR036038">
    <property type="entry name" value="Aminotransferase-like"/>
</dbReference>
<dbReference type="InterPro" id="IPR043131">
    <property type="entry name" value="BCAT-like_N"/>
</dbReference>
<evidence type="ECO:0000313" key="4">
    <source>
        <dbReference type="Proteomes" id="UP000636800"/>
    </source>
</evidence>
<reference evidence="3 4" key="1">
    <citation type="journal article" date="2020" name="Nat. Food">
        <title>A phased Vanilla planifolia genome enables genetic improvement of flavour and production.</title>
        <authorList>
            <person name="Hasing T."/>
            <person name="Tang H."/>
            <person name="Brym M."/>
            <person name="Khazi F."/>
            <person name="Huang T."/>
            <person name="Chambers A.H."/>
        </authorList>
    </citation>
    <scope>NUCLEOTIDE SEQUENCE [LARGE SCALE GENOMIC DNA]</scope>
    <source>
        <tissue evidence="3">Leaf</tissue>
    </source>
</reference>
<dbReference type="InterPro" id="IPR001544">
    <property type="entry name" value="Aminotrans_IV"/>
</dbReference>
<dbReference type="AlphaFoldDB" id="A0A835S8D7"/>
<dbReference type="InterPro" id="IPR050571">
    <property type="entry name" value="Class-IV_PLP-Dep_Aminotrnsfr"/>
</dbReference>
<dbReference type="GO" id="GO:0003824">
    <property type="term" value="F:catalytic activity"/>
    <property type="evidence" value="ECO:0007669"/>
    <property type="project" value="InterPro"/>
</dbReference>
<dbReference type="EMBL" id="JADCNL010000001">
    <property type="protein sequence ID" value="KAG0499188.1"/>
    <property type="molecule type" value="Genomic_DNA"/>
</dbReference>
<comment type="caution">
    <text evidence="3">The sequence shown here is derived from an EMBL/GenBank/DDBJ whole genome shotgun (WGS) entry which is preliminary data.</text>
</comment>
<dbReference type="Proteomes" id="UP000636800">
    <property type="component" value="Chromosome 1"/>
</dbReference>
<dbReference type="PANTHER" id="PTHR42743:SF8">
    <property type="entry name" value="OS01G0238500 PROTEIN"/>
    <property type="match status" value="1"/>
</dbReference>
<evidence type="ECO:0000256" key="2">
    <source>
        <dbReference type="SAM" id="MobiDB-lite"/>
    </source>
</evidence>
<accession>A0A835S8D7</accession>
<feature type="compositionally biased region" description="Polar residues" evidence="2">
    <location>
        <begin position="32"/>
        <end position="49"/>
    </location>
</feature>
<dbReference type="Gene3D" id="3.30.470.10">
    <property type="match status" value="1"/>
</dbReference>
<comment type="similarity">
    <text evidence="1">Belongs to the class-IV pyridoxal-phosphate-dependent aminotransferase family.</text>
</comment>
<evidence type="ECO:0000313" key="3">
    <source>
        <dbReference type="EMBL" id="KAG0499188.1"/>
    </source>
</evidence>
<dbReference type="Gene3D" id="3.20.10.10">
    <property type="entry name" value="D-amino Acid Aminotransferase, subunit A, domain 2"/>
    <property type="match status" value="1"/>
</dbReference>
<proteinExistence type="inferred from homology"/>
<dbReference type="Pfam" id="PF01063">
    <property type="entry name" value="Aminotran_4"/>
    <property type="match status" value="1"/>
</dbReference>
<feature type="region of interest" description="Disordered" evidence="2">
    <location>
        <begin position="1"/>
        <end position="49"/>
    </location>
</feature>
<sequence>MALPCNPSLPPTLQNSSPPCLSPSPTFPSPSIRPSFSTLNGSSKCSSSTKLGREKWLGDLCVPVYSTSEVIEKMREGKANGVLEEHPYRAMYSSLLGGIIMDPALMVVPMDDHMVHRGHGVFDTAMLVNGYLYDLDAHLDRFLRSASAAKISHPYPHETLRGIVLLLAAASRLKTGSLRYWLSSGPGDFSLSPPSNPRPAFYSLAMETTFSRELEGVKIITSTIPMKPSKFATMKSVNYLPNVLSKMEAEERGAFSSIWVDDHGCIAEGPNTNIAFVSKERALAS</sequence>
<dbReference type="SUPFAM" id="SSF56752">
    <property type="entry name" value="D-aminoacid aminotransferase-like PLP-dependent enzymes"/>
    <property type="match status" value="1"/>
</dbReference>
<evidence type="ECO:0000256" key="1">
    <source>
        <dbReference type="ARBA" id="ARBA00009320"/>
    </source>
</evidence>
<dbReference type="GO" id="GO:0046394">
    <property type="term" value="P:carboxylic acid biosynthetic process"/>
    <property type="evidence" value="ECO:0007669"/>
    <property type="project" value="UniProtKB-ARBA"/>
</dbReference>
<protein>
    <submittedName>
        <fullName evidence="3">Uncharacterized protein</fullName>
    </submittedName>
</protein>
<name>A0A835S8D7_VANPL</name>
<organism evidence="3 4">
    <name type="scientific">Vanilla planifolia</name>
    <name type="common">Vanilla</name>
    <dbReference type="NCBI Taxonomy" id="51239"/>
    <lineage>
        <taxon>Eukaryota</taxon>
        <taxon>Viridiplantae</taxon>
        <taxon>Streptophyta</taxon>
        <taxon>Embryophyta</taxon>
        <taxon>Tracheophyta</taxon>
        <taxon>Spermatophyta</taxon>
        <taxon>Magnoliopsida</taxon>
        <taxon>Liliopsida</taxon>
        <taxon>Asparagales</taxon>
        <taxon>Orchidaceae</taxon>
        <taxon>Vanilloideae</taxon>
        <taxon>Vanilleae</taxon>
        <taxon>Vanilla</taxon>
    </lineage>
</organism>
<dbReference type="PANTHER" id="PTHR42743">
    <property type="entry name" value="AMINO-ACID AMINOTRANSFERASE"/>
    <property type="match status" value="1"/>
</dbReference>
<gene>
    <name evidence="3" type="ORF">HPP92_003879</name>
</gene>
<dbReference type="FunFam" id="3.30.470.10:FF:000008">
    <property type="entry name" value="D-amino-acid transaminase, chloroplastic"/>
    <property type="match status" value="1"/>
</dbReference>
<keyword evidence="4" id="KW-1185">Reference proteome</keyword>
<dbReference type="InterPro" id="IPR043132">
    <property type="entry name" value="BCAT-like_C"/>
</dbReference>